<organism evidence="2 4">
    <name type="scientific">Trichuris suis</name>
    <name type="common">pig whipworm</name>
    <dbReference type="NCBI Taxonomy" id="68888"/>
    <lineage>
        <taxon>Eukaryota</taxon>
        <taxon>Metazoa</taxon>
        <taxon>Ecdysozoa</taxon>
        <taxon>Nematoda</taxon>
        <taxon>Enoplea</taxon>
        <taxon>Dorylaimia</taxon>
        <taxon>Trichinellida</taxon>
        <taxon>Trichuridae</taxon>
        <taxon>Trichuris</taxon>
    </lineage>
</organism>
<dbReference type="Proteomes" id="UP000030758">
    <property type="component" value="Unassembled WGS sequence"/>
</dbReference>
<reference evidence="2 4" key="1">
    <citation type="journal article" date="2014" name="Nat. Genet.">
        <title>Genome and transcriptome of the porcine whipworm Trichuris suis.</title>
        <authorList>
            <person name="Jex A.R."/>
            <person name="Nejsum P."/>
            <person name="Schwarz E.M."/>
            <person name="Hu L."/>
            <person name="Young N.D."/>
            <person name="Hall R.S."/>
            <person name="Korhonen P.K."/>
            <person name="Liao S."/>
            <person name="Thamsborg S."/>
            <person name="Xia J."/>
            <person name="Xu P."/>
            <person name="Wang S."/>
            <person name="Scheerlinck J.P."/>
            <person name="Hofmann A."/>
            <person name="Sternberg P.W."/>
            <person name="Wang J."/>
            <person name="Gasser R.B."/>
        </authorList>
    </citation>
    <scope>NUCLEOTIDE SEQUENCE [LARGE SCALE GENOMIC DNA]</scope>
    <source>
        <strain evidence="3">DCEP-RM93F</strain>
        <strain evidence="2">DCEP-RM93M</strain>
    </source>
</reference>
<dbReference type="EMBL" id="KL363288">
    <property type="protein sequence ID" value="KFD48629.1"/>
    <property type="molecule type" value="Genomic_DNA"/>
</dbReference>
<keyword evidence="4" id="KW-1185">Reference proteome</keyword>
<feature type="chain" id="PRO_5010405182" evidence="1">
    <location>
        <begin position="26"/>
        <end position="78"/>
    </location>
</feature>
<dbReference type="EMBL" id="KL367599">
    <property type="protein sequence ID" value="KFD62258.1"/>
    <property type="molecule type" value="Genomic_DNA"/>
</dbReference>
<accession>A0A085LUI3</accession>
<dbReference type="AlphaFoldDB" id="A0A085LUI3"/>
<evidence type="ECO:0000313" key="3">
    <source>
        <dbReference type="EMBL" id="KFD62258.1"/>
    </source>
</evidence>
<feature type="non-terminal residue" evidence="2">
    <location>
        <position position="78"/>
    </location>
</feature>
<gene>
    <name evidence="2" type="ORF">M513_10484</name>
    <name evidence="3" type="ORF">M514_10484</name>
</gene>
<dbReference type="Proteomes" id="UP000030764">
    <property type="component" value="Unassembled WGS sequence"/>
</dbReference>
<proteinExistence type="predicted"/>
<keyword evidence="1" id="KW-0732">Signal</keyword>
<name>A0A085LUI3_9BILA</name>
<protein>
    <submittedName>
        <fullName evidence="2">Uncharacterized protein</fullName>
    </submittedName>
</protein>
<evidence type="ECO:0000313" key="2">
    <source>
        <dbReference type="EMBL" id="KFD48629.1"/>
    </source>
</evidence>
<evidence type="ECO:0000256" key="1">
    <source>
        <dbReference type="SAM" id="SignalP"/>
    </source>
</evidence>
<evidence type="ECO:0000313" key="4">
    <source>
        <dbReference type="Proteomes" id="UP000030764"/>
    </source>
</evidence>
<sequence length="78" mass="9133">CRPQMRTIAYLKALIFYLFRRATTARLQGQWQRRRSLWSRQAASSIPSVQVLKTSKSRSKRTAVLKTFNGTAEAFRFH</sequence>
<feature type="non-terminal residue" evidence="2">
    <location>
        <position position="1"/>
    </location>
</feature>
<feature type="signal peptide" evidence="1">
    <location>
        <begin position="1"/>
        <end position="25"/>
    </location>
</feature>